<reference evidence="9 10" key="1">
    <citation type="submission" date="2017-06" db="EMBL/GenBank/DDBJ databases">
        <title>Azoarcus.</title>
        <authorList>
            <person name="Woo J.-H."/>
            <person name="Kim H.-S."/>
        </authorList>
    </citation>
    <scope>NUCLEOTIDE SEQUENCE [LARGE SCALE GENOMIC DNA]</scope>
    <source>
        <strain evidence="9 10">TSPY31</strain>
    </source>
</reference>
<dbReference type="GO" id="GO:0006672">
    <property type="term" value="P:ceramide metabolic process"/>
    <property type="evidence" value="ECO:0007669"/>
    <property type="project" value="InterPro"/>
</dbReference>
<dbReference type="Proteomes" id="UP000244930">
    <property type="component" value="Chromosome"/>
</dbReference>
<evidence type="ECO:0000313" key="10">
    <source>
        <dbReference type="Proteomes" id="UP000244930"/>
    </source>
</evidence>
<accession>A0A2U8GRP0</accession>
<feature type="transmembrane region" description="Helical" evidence="8">
    <location>
        <begin position="192"/>
        <end position="212"/>
    </location>
</feature>
<organism evidence="9 10">
    <name type="scientific">Parazoarcus communis</name>
    <dbReference type="NCBI Taxonomy" id="41977"/>
    <lineage>
        <taxon>Bacteria</taxon>
        <taxon>Pseudomonadati</taxon>
        <taxon>Pseudomonadota</taxon>
        <taxon>Betaproteobacteria</taxon>
        <taxon>Rhodocyclales</taxon>
        <taxon>Zoogloeaceae</taxon>
        <taxon>Parazoarcus</taxon>
    </lineage>
</organism>
<name>A0A2U8GRP0_9RHOO</name>
<evidence type="ECO:0000256" key="4">
    <source>
        <dbReference type="ARBA" id="ARBA00022989"/>
    </source>
</evidence>
<sequence>MDASLSAAIDLYCERTSPGFWAEPVNALTNLSFVLAAIAIMLLMRRNGIRASAPAVFLTANMACIGIGSFLFHTLANRWTMFADVLPIFIYQMAFLVLYARNIGGLAPSRVAALVLVYVLVSVGFATLPSAWVNGSLAYGGALVFIAAIGIYHRAAGKREPLILLLAVFVFVVSLSFRSLDMALCETATLGTHFLWHLLNGLVLYLTTRAYVLNQPGAR</sequence>
<evidence type="ECO:0000256" key="1">
    <source>
        <dbReference type="ARBA" id="ARBA00004141"/>
    </source>
</evidence>
<feature type="binding site" evidence="7">
    <location>
        <position position="197"/>
    </location>
    <ligand>
        <name>Zn(2+)</name>
        <dbReference type="ChEBI" id="CHEBI:29105"/>
        <note>catalytic</note>
    </ligand>
</feature>
<keyword evidence="4 8" id="KW-1133">Transmembrane helix</keyword>
<evidence type="ECO:0000256" key="6">
    <source>
        <dbReference type="PIRSR" id="PIRSR608901-1"/>
    </source>
</evidence>
<feature type="binding site" evidence="7">
    <location>
        <position position="73"/>
    </location>
    <ligand>
        <name>Zn(2+)</name>
        <dbReference type="ChEBI" id="CHEBI:29105"/>
        <note>catalytic</note>
    </ligand>
</feature>
<dbReference type="GO" id="GO:0016811">
    <property type="term" value="F:hydrolase activity, acting on carbon-nitrogen (but not peptide) bonds, in linear amides"/>
    <property type="evidence" value="ECO:0007669"/>
    <property type="project" value="InterPro"/>
</dbReference>
<keyword evidence="2 8" id="KW-0812">Transmembrane</keyword>
<keyword evidence="10" id="KW-1185">Reference proteome</keyword>
<proteinExistence type="predicted"/>
<protein>
    <submittedName>
        <fullName evidence="9">Alkaline phytoceramidase</fullName>
    </submittedName>
</protein>
<feature type="transmembrane region" description="Helical" evidence="8">
    <location>
        <begin position="137"/>
        <end position="155"/>
    </location>
</feature>
<dbReference type="AlphaFoldDB" id="A0A2U8GRP0"/>
<dbReference type="GO" id="GO:0016020">
    <property type="term" value="C:membrane"/>
    <property type="evidence" value="ECO:0007669"/>
    <property type="project" value="UniProtKB-SubCell"/>
</dbReference>
<dbReference type="Pfam" id="PF05875">
    <property type="entry name" value="Ceramidase"/>
    <property type="match status" value="1"/>
</dbReference>
<evidence type="ECO:0000256" key="8">
    <source>
        <dbReference type="SAM" id="Phobius"/>
    </source>
</evidence>
<keyword evidence="6" id="KW-0106">Calcium</keyword>
<feature type="binding site" evidence="6">
    <location>
        <position position="23"/>
    </location>
    <ligand>
        <name>Ca(2+)</name>
        <dbReference type="ChEBI" id="CHEBI:29108"/>
    </ligand>
</feature>
<comment type="cofactor">
    <cofactor evidence="7">
        <name>Zn(2+)</name>
        <dbReference type="ChEBI" id="CHEBI:29105"/>
    </cofactor>
</comment>
<evidence type="ECO:0000256" key="2">
    <source>
        <dbReference type="ARBA" id="ARBA00022692"/>
    </source>
</evidence>
<keyword evidence="3" id="KW-0378">Hydrolase</keyword>
<evidence type="ECO:0000256" key="7">
    <source>
        <dbReference type="PIRSR" id="PIRSR608901-2"/>
    </source>
</evidence>
<feature type="transmembrane region" description="Helical" evidence="8">
    <location>
        <begin position="25"/>
        <end position="43"/>
    </location>
</feature>
<keyword evidence="7" id="KW-0862">Zinc</keyword>
<keyword evidence="6" id="KW-0479">Metal-binding</keyword>
<comment type="subcellular location">
    <subcellularLocation>
        <location evidence="1">Membrane</location>
        <topology evidence="1">Multi-pass membrane protein</topology>
    </subcellularLocation>
</comment>
<feature type="transmembrane region" description="Helical" evidence="8">
    <location>
        <begin position="79"/>
        <end position="99"/>
    </location>
</feature>
<feature type="transmembrane region" description="Helical" evidence="8">
    <location>
        <begin position="162"/>
        <end position="180"/>
    </location>
</feature>
<dbReference type="EMBL" id="CP022187">
    <property type="protein sequence ID" value="AWI76347.1"/>
    <property type="molecule type" value="Genomic_DNA"/>
</dbReference>
<evidence type="ECO:0000313" key="9">
    <source>
        <dbReference type="EMBL" id="AWI76347.1"/>
    </source>
</evidence>
<evidence type="ECO:0000256" key="3">
    <source>
        <dbReference type="ARBA" id="ARBA00022801"/>
    </source>
</evidence>
<feature type="transmembrane region" description="Helical" evidence="8">
    <location>
        <begin position="111"/>
        <end position="131"/>
    </location>
</feature>
<dbReference type="KEGG" id="acom:CEW83_14925"/>
<evidence type="ECO:0000256" key="5">
    <source>
        <dbReference type="ARBA" id="ARBA00023136"/>
    </source>
</evidence>
<dbReference type="RefSeq" id="WP_108950047.1">
    <property type="nucleotide sequence ID" value="NZ_CP022187.1"/>
</dbReference>
<keyword evidence="5 8" id="KW-0472">Membrane</keyword>
<dbReference type="GO" id="GO:0046872">
    <property type="term" value="F:metal ion binding"/>
    <property type="evidence" value="ECO:0007669"/>
    <property type="project" value="UniProtKB-KW"/>
</dbReference>
<feature type="binding site" evidence="7">
    <location>
        <position position="193"/>
    </location>
    <ligand>
        <name>Zn(2+)</name>
        <dbReference type="ChEBI" id="CHEBI:29105"/>
        <note>catalytic</note>
    </ligand>
</feature>
<dbReference type="InterPro" id="IPR008901">
    <property type="entry name" value="ACER"/>
</dbReference>
<feature type="transmembrane region" description="Helical" evidence="8">
    <location>
        <begin position="55"/>
        <end position="73"/>
    </location>
</feature>
<gene>
    <name evidence="9" type="ORF">CEW83_14925</name>
</gene>